<dbReference type="EMBL" id="LAZR01019650">
    <property type="protein sequence ID" value="KKL91760.1"/>
    <property type="molecule type" value="Genomic_DNA"/>
</dbReference>
<accession>A0A0F9ID96</accession>
<dbReference type="AlphaFoldDB" id="A0A0F9ID96"/>
<organism evidence="1">
    <name type="scientific">marine sediment metagenome</name>
    <dbReference type="NCBI Taxonomy" id="412755"/>
    <lineage>
        <taxon>unclassified sequences</taxon>
        <taxon>metagenomes</taxon>
        <taxon>ecological metagenomes</taxon>
    </lineage>
</organism>
<proteinExistence type="predicted"/>
<comment type="caution">
    <text evidence="1">The sequence shown here is derived from an EMBL/GenBank/DDBJ whole genome shotgun (WGS) entry which is preliminary data.</text>
</comment>
<name>A0A0F9ID96_9ZZZZ</name>
<sequence length="64" mass="7336">MSIELCIQQLNKEIKTRDELVVAVQSLMLNEIGYCTAVGCNEENPCRDCKDRRHILELIENNAD</sequence>
<gene>
    <name evidence="1" type="ORF">LCGC14_1891450</name>
</gene>
<evidence type="ECO:0000313" key="1">
    <source>
        <dbReference type="EMBL" id="KKL91760.1"/>
    </source>
</evidence>
<reference evidence="1" key="1">
    <citation type="journal article" date="2015" name="Nature">
        <title>Complex archaea that bridge the gap between prokaryotes and eukaryotes.</title>
        <authorList>
            <person name="Spang A."/>
            <person name="Saw J.H."/>
            <person name="Jorgensen S.L."/>
            <person name="Zaremba-Niedzwiedzka K."/>
            <person name="Martijn J."/>
            <person name="Lind A.E."/>
            <person name="van Eijk R."/>
            <person name="Schleper C."/>
            <person name="Guy L."/>
            <person name="Ettema T.J."/>
        </authorList>
    </citation>
    <scope>NUCLEOTIDE SEQUENCE</scope>
</reference>
<protein>
    <submittedName>
        <fullName evidence="1">Uncharacterized protein</fullName>
    </submittedName>
</protein>